<accession>A0ABP0ME06</accession>
<dbReference type="EMBL" id="CAXAMN010017102">
    <property type="protein sequence ID" value="CAK9049720.1"/>
    <property type="molecule type" value="Genomic_DNA"/>
</dbReference>
<name>A0ABP0ME06_9DINO</name>
<dbReference type="Proteomes" id="UP001642484">
    <property type="component" value="Unassembled WGS sequence"/>
</dbReference>
<comment type="caution">
    <text evidence="3">The sequence shown here is derived from an EMBL/GenBank/DDBJ whole genome shotgun (WGS) entry which is preliminary data.</text>
</comment>
<evidence type="ECO:0000256" key="1">
    <source>
        <dbReference type="SAM" id="MobiDB-lite"/>
    </source>
</evidence>
<evidence type="ECO:0000313" key="4">
    <source>
        <dbReference type="Proteomes" id="UP001642484"/>
    </source>
</evidence>
<sequence length="492" mass="55083">MSLSAKMITTCLAAVLIVILAFATLTRKDVLCVAVQWQDKQKPAAVQTQKHDEKTAVQRQERDEKPTAVQPQERDKKEKDEKPTAVQSQEKDEKPSALQSQEKDEKPTAVQSQEKDEKTVAKQSGCLFPLVVHIGPHKTGTTTFQTFLIKNAEWLWKEYGISVAANEGVKAAAYIPSTIRQQHGLQHNPKFADPKKMQELFQTIGTMPANSPVILSSEEFSTLGTAEWNDFKSQIAIQKRCVSIVVVHRRGLNLRASIWNEVNKNSISPDSFLISLLRRNGGEEEFQLKVLDTVRSIADSVEGVSYEYLREANYSIASFTVCNATLRLEGSKWELCKTSVELRMPGIQNPSAPPAAFDVVRLAYGLYTRQKAANYPRCRKKFAVRAYKNSAVLRVAEQMPTLCGSLNEAFSHVDELWYNRTGALKPEGADDENENQSDQRLGTFGHLQHPDVSFGVKSWSTDEDASRNEVDSTVFRPDVDLPRSTRHSIGAE</sequence>
<dbReference type="EMBL" id="CAXAMN010017014">
    <property type="protein sequence ID" value="CAK9049611.1"/>
    <property type="molecule type" value="Genomic_DNA"/>
</dbReference>
<feature type="region of interest" description="Disordered" evidence="1">
    <location>
        <begin position="424"/>
        <end position="492"/>
    </location>
</feature>
<protein>
    <recommendedName>
        <fullName evidence="5">Sulfotransferase</fullName>
    </recommendedName>
</protein>
<keyword evidence="4" id="KW-1185">Reference proteome</keyword>
<evidence type="ECO:0008006" key="5">
    <source>
        <dbReference type="Google" id="ProtNLM"/>
    </source>
</evidence>
<proteinExistence type="predicted"/>
<feature type="compositionally biased region" description="Basic and acidic residues" evidence="1">
    <location>
        <begin position="49"/>
        <end position="117"/>
    </location>
</feature>
<feature type="region of interest" description="Disordered" evidence="1">
    <location>
        <begin position="42"/>
        <end position="117"/>
    </location>
</feature>
<evidence type="ECO:0000313" key="2">
    <source>
        <dbReference type="EMBL" id="CAK9049611.1"/>
    </source>
</evidence>
<gene>
    <name evidence="2" type="ORF">CCMP2556_LOCUS25369</name>
    <name evidence="3" type="ORF">CCMP2556_LOCUS25405</name>
</gene>
<organism evidence="3 4">
    <name type="scientific">Durusdinium trenchii</name>
    <dbReference type="NCBI Taxonomy" id="1381693"/>
    <lineage>
        <taxon>Eukaryota</taxon>
        <taxon>Sar</taxon>
        <taxon>Alveolata</taxon>
        <taxon>Dinophyceae</taxon>
        <taxon>Suessiales</taxon>
        <taxon>Symbiodiniaceae</taxon>
        <taxon>Durusdinium</taxon>
    </lineage>
</organism>
<reference evidence="3 4" key="1">
    <citation type="submission" date="2024-02" db="EMBL/GenBank/DDBJ databases">
        <authorList>
            <person name="Chen Y."/>
            <person name="Shah S."/>
            <person name="Dougan E. K."/>
            <person name="Thang M."/>
            <person name="Chan C."/>
        </authorList>
    </citation>
    <scope>NUCLEOTIDE SEQUENCE [LARGE SCALE GENOMIC DNA]</scope>
</reference>
<evidence type="ECO:0000313" key="3">
    <source>
        <dbReference type="EMBL" id="CAK9049720.1"/>
    </source>
</evidence>